<evidence type="ECO:0000313" key="2">
    <source>
        <dbReference type="Proteomes" id="UP000521943"/>
    </source>
</evidence>
<accession>A0A8H6HSK9</accession>
<proteinExistence type="predicted"/>
<dbReference type="Proteomes" id="UP000521943">
    <property type="component" value="Unassembled WGS sequence"/>
</dbReference>
<protein>
    <submittedName>
        <fullName evidence="1">Uncharacterized protein</fullName>
    </submittedName>
</protein>
<name>A0A8H6HSK9_9AGAR</name>
<organism evidence="1 2">
    <name type="scientific">Ephemerocybe angulata</name>
    <dbReference type="NCBI Taxonomy" id="980116"/>
    <lineage>
        <taxon>Eukaryota</taxon>
        <taxon>Fungi</taxon>
        <taxon>Dikarya</taxon>
        <taxon>Basidiomycota</taxon>
        <taxon>Agaricomycotina</taxon>
        <taxon>Agaricomycetes</taxon>
        <taxon>Agaricomycetidae</taxon>
        <taxon>Agaricales</taxon>
        <taxon>Agaricineae</taxon>
        <taxon>Psathyrellaceae</taxon>
        <taxon>Ephemerocybe</taxon>
    </lineage>
</organism>
<reference evidence="1 2" key="1">
    <citation type="submission" date="2020-07" db="EMBL/GenBank/DDBJ databases">
        <title>Comparative genomics of pyrophilous fungi reveals a link between fire events and developmental genes.</title>
        <authorList>
            <consortium name="DOE Joint Genome Institute"/>
            <person name="Steindorff A.S."/>
            <person name="Carver A."/>
            <person name="Calhoun S."/>
            <person name="Stillman K."/>
            <person name="Liu H."/>
            <person name="Lipzen A."/>
            <person name="Pangilinan J."/>
            <person name="Labutti K."/>
            <person name="Bruns T.D."/>
            <person name="Grigoriev I.V."/>
        </authorList>
    </citation>
    <scope>NUCLEOTIDE SEQUENCE [LARGE SCALE GENOMIC DNA]</scope>
    <source>
        <strain evidence="1 2">CBS 144469</strain>
    </source>
</reference>
<gene>
    <name evidence="1" type="ORF">DFP72DRAFT_1070361</name>
</gene>
<comment type="caution">
    <text evidence="1">The sequence shown here is derived from an EMBL/GenBank/DDBJ whole genome shotgun (WGS) entry which is preliminary data.</text>
</comment>
<dbReference type="OrthoDB" id="3046414at2759"/>
<dbReference type="AlphaFoldDB" id="A0A8H6HSK9"/>
<sequence>MPRLPPLPYRLPVSPIELFLLRMLDEDANVILRYFEPALLVSLSKLNTRLRDWFDWYSTDTWNIEDFVSIYVKNNLTLLSLVDGKDVMMYGEFYLLHRYLLDEGYDTAKKTSSNPAVRRSWMQVSMHERVGNLLHDAGAVHDSWSLTADQSWSPEDHIGYKFKFARTLPGRPTQRINLHLIRSIYTCYATKERAVAPFARSTFRDGMAFSLRNMRLLSSDVYKFEHCVRSPGHCWIFKVASGPPIAYNLYTSAEVGVRFMGDRHCWVIPRERKDPLLSSSAYKGPSFEVLDWKLFHDDEGTYLTIGEPSVWRNVDVLVLRHDATSGDIWSLPNFSRSHGDVVLDEIDFPAEWYPNGYCSVLLSSDIATATPLPYSYRLYFDSNSVARPFNKCVYDMFRQPWIGTVVLAKYHRNNTPDRIGFIHIPRYDAEHMLVHMGKWMAAIWARAYGNLDIWH</sequence>
<keyword evidence="2" id="KW-1185">Reference proteome</keyword>
<dbReference type="EMBL" id="JACGCI010000044">
    <property type="protein sequence ID" value="KAF6752415.1"/>
    <property type="molecule type" value="Genomic_DNA"/>
</dbReference>
<evidence type="ECO:0000313" key="1">
    <source>
        <dbReference type="EMBL" id="KAF6752415.1"/>
    </source>
</evidence>